<evidence type="ECO:0000256" key="2">
    <source>
        <dbReference type="ARBA" id="ARBA00022723"/>
    </source>
</evidence>
<proteinExistence type="inferred from homology"/>
<dbReference type="GO" id="GO:0008237">
    <property type="term" value="F:metallopeptidase activity"/>
    <property type="evidence" value="ECO:0007669"/>
    <property type="project" value="UniProtKB-KW"/>
</dbReference>
<dbReference type="EMBL" id="RXFM01000028">
    <property type="protein sequence ID" value="RST68502.1"/>
    <property type="molecule type" value="Genomic_DNA"/>
</dbReference>
<dbReference type="Gene3D" id="3.40.140.10">
    <property type="entry name" value="Cytidine Deaminase, domain 2"/>
    <property type="match status" value="1"/>
</dbReference>
<keyword evidence="5" id="KW-0482">Metalloprotease</keyword>
<accession>A0A3R9ZPN2</accession>
<dbReference type="InterPro" id="IPR020891">
    <property type="entry name" value="UPF0758_CS"/>
</dbReference>
<dbReference type="AlphaFoldDB" id="A0A3R9ZPN2"/>
<evidence type="ECO:0000259" key="7">
    <source>
        <dbReference type="PROSITE" id="PS50249"/>
    </source>
</evidence>
<dbReference type="InterPro" id="IPR025657">
    <property type="entry name" value="RadC_JAB"/>
</dbReference>
<dbReference type="NCBIfam" id="TIGR00608">
    <property type="entry name" value="radc"/>
    <property type="match status" value="1"/>
</dbReference>
<dbReference type="InterPro" id="IPR010994">
    <property type="entry name" value="RuvA_2-like"/>
</dbReference>
<evidence type="ECO:0000313" key="9">
    <source>
        <dbReference type="Proteomes" id="UP000279470"/>
    </source>
</evidence>
<dbReference type="GO" id="GO:0046872">
    <property type="term" value="F:metal ion binding"/>
    <property type="evidence" value="ECO:0007669"/>
    <property type="project" value="UniProtKB-KW"/>
</dbReference>
<evidence type="ECO:0000256" key="4">
    <source>
        <dbReference type="ARBA" id="ARBA00022833"/>
    </source>
</evidence>
<dbReference type="PANTHER" id="PTHR30471:SF3">
    <property type="entry name" value="UPF0758 PROTEIN YEES-RELATED"/>
    <property type="match status" value="1"/>
</dbReference>
<keyword evidence="9" id="KW-1185">Reference proteome</keyword>
<keyword evidence="2" id="KW-0479">Metal-binding</keyword>
<gene>
    <name evidence="8" type="primary">radC</name>
    <name evidence="8" type="ORF">EIC27_02720</name>
</gene>
<dbReference type="Proteomes" id="UP000279470">
    <property type="component" value="Unassembled WGS sequence"/>
</dbReference>
<dbReference type="Pfam" id="PF04002">
    <property type="entry name" value="RadC"/>
    <property type="match status" value="1"/>
</dbReference>
<organism evidence="8 9">
    <name type="scientific">Candidatus Aquarickettsia rohweri</name>
    <dbReference type="NCBI Taxonomy" id="2602574"/>
    <lineage>
        <taxon>Bacteria</taxon>
        <taxon>Pseudomonadati</taxon>
        <taxon>Pseudomonadota</taxon>
        <taxon>Alphaproteobacteria</taxon>
        <taxon>Rickettsiales</taxon>
        <taxon>Candidatus Midichloriaceae</taxon>
        <taxon>Candidatus Aquarickettsia</taxon>
    </lineage>
</organism>
<dbReference type="GO" id="GO:0006508">
    <property type="term" value="P:proteolysis"/>
    <property type="evidence" value="ECO:0007669"/>
    <property type="project" value="UniProtKB-KW"/>
</dbReference>
<evidence type="ECO:0000313" key="8">
    <source>
        <dbReference type="EMBL" id="RST68502.1"/>
    </source>
</evidence>
<dbReference type="OrthoDB" id="9804482at2"/>
<dbReference type="CDD" id="cd08071">
    <property type="entry name" value="MPN_DUF2466"/>
    <property type="match status" value="1"/>
</dbReference>
<evidence type="ECO:0000256" key="3">
    <source>
        <dbReference type="ARBA" id="ARBA00022801"/>
    </source>
</evidence>
<comment type="caution">
    <text evidence="8">The sequence shown here is derived from an EMBL/GenBank/DDBJ whole genome shotgun (WGS) entry which is preliminary data.</text>
</comment>
<dbReference type="PROSITE" id="PS01302">
    <property type="entry name" value="UPF0758"/>
    <property type="match status" value="1"/>
</dbReference>
<evidence type="ECO:0000256" key="5">
    <source>
        <dbReference type="ARBA" id="ARBA00023049"/>
    </source>
</evidence>
<dbReference type="InterPro" id="IPR037518">
    <property type="entry name" value="MPN"/>
</dbReference>
<feature type="domain" description="MPN" evidence="7">
    <location>
        <begin position="106"/>
        <end position="228"/>
    </location>
</feature>
<protein>
    <submittedName>
        <fullName evidence="8">DNA repair protein RadC</fullName>
    </submittedName>
</protein>
<sequence length="231" mass="26577">MEVIDSKHGHRQRLKSRFYKLPIRSLPDYEILEMVLFYVIPIKDTKKVAKQLLNTFGSLIGVLNADYKQLSQIKGLGNSVYLFFKLLKDLFSRLHLPNECDKKFHVLNNWTSVVNYCNLTMGFQKVEYFKILYLNAKNILIDEEIIESGTVDRIAVHPREIVKSAINHFASAVILLHNHPSGDVSPSKHDIEITNTIATALKAVNIVIHDHIIVSHNDYFSFKTNNLINFE</sequence>
<dbReference type="Gene3D" id="1.10.150.20">
    <property type="entry name" value="5' to 3' exonuclease, C-terminal subdomain"/>
    <property type="match status" value="1"/>
</dbReference>
<dbReference type="PROSITE" id="PS50249">
    <property type="entry name" value="MPN"/>
    <property type="match status" value="1"/>
</dbReference>
<keyword evidence="4" id="KW-0862">Zinc</keyword>
<dbReference type="SUPFAM" id="SSF47781">
    <property type="entry name" value="RuvA domain 2-like"/>
    <property type="match status" value="1"/>
</dbReference>
<keyword evidence="3" id="KW-0378">Hydrolase</keyword>
<dbReference type="RefSeq" id="WP_126044616.1">
    <property type="nucleotide sequence ID" value="NZ_RXFM01000028.1"/>
</dbReference>
<name>A0A3R9ZPN2_9RICK</name>
<dbReference type="InterPro" id="IPR001405">
    <property type="entry name" value="UPF0758"/>
</dbReference>
<evidence type="ECO:0000256" key="6">
    <source>
        <dbReference type="RuleBase" id="RU003797"/>
    </source>
</evidence>
<evidence type="ECO:0000256" key="1">
    <source>
        <dbReference type="ARBA" id="ARBA00022670"/>
    </source>
</evidence>
<dbReference type="PANTHER" id="PTHR30471">
    <property type="entry name" value="DNA REPAIR PROTEIN RADC"/>
    <property type="match status" value="1"/>
</dbReference>
<comment type="similarity">
    <text evidence="6">Belongs to the UPF0758 family.</text>
</comment>
<keyword evidence="1" id="KW-0645">Protease</keyword>
<dbReference type="NCBIfam" id="NF000642">
    <property type="entry name" value="PRK00024.1"/>
    <property type="match status" value="1"/>
</dbReference>
<reference evidence="9" key="1">
    <citation type="submission" date="2018-11" db="EMBL/GenBank/DDBJ databases">
        <title>Phylogenetic, genomic, and biogeographic characterization of a novel and ubiquitous marine invertebrate-associated Rickettsiales parasite, Candidatus Marinoinvertebrata rohwerii, gen. nov., sp. nov.</title>
        <authorList>
            <person name="Klinges J.G."/>
            <person name="Rosales S.M."/>
            <person name="Mcminds R."/>
            <person name="Shaver E.C."/>
            <person name="Shantz A."/>
            <person name="Peters E.C."/>
            <person name="Burkepile D.E."/>
            <person name="Silliman B.R."/>
            <person name="Vega Thurber R.L."/>
        </authorList>
    </citation>
    <scope>NUCLEOTIDE SEQUENCE [LARGE SCALE GENOMIC DNA]</scope>
    <source>
        <strain evidence="9">a_cerv_44</strain>
    </source>
</reference>